<feature type="region of interest" description="Disordered" evidence="2">
    <location>
        <begin position="83"/>
        <end position="159"/>
    </location>
</feature>
<feature type="compositionally biased region" description="Polar residues" evidence="2">
    <location>
        <begin position="141"/>
        <end position="157"/>
    </location>
</feature>
<evidence type="ECO:0000256" key="2">
    <source>
        <dbReference type="SAM" id="MobiDB-lite"/>
    </source>
</evidence>
<evidence type="ECO:0000256" key="1">
    <source>
        <dbReference type="SAM" id="Coils"/>
    </source>
</evidence>
<organism evidence="3">
    <name type="scientific">marine sediment metagenome</name>
    <dbReference type="NCBI Taxonomy" id="412755"/>
    <lineage>
        <taxon>unclassified sequences</taxon>
        <taxon>metagenomes</taxon>
        <taxon>ecological metagenomes</taxon>
    </lineage>
</organism>
<gene>
    <name evidence="3" type="ORF">LCGC14_2916670</name>
</gene>
<dbReference type="EMBL" id="LAZR01057856">
    <property type="protein sequence ID" value="KKK71164.1"/>
    <property type="molecule type" value="Genomic_DNA"/>
</dbReference>
<protein>
    <submittedName>
        <fullName evidence="3">Uncharacterized protein</fullName>
    </submittedName>
</protein>
<feature type="compositionally biased region" description="Gly residues" evidence="2">
    <location>
        <begin position="90"/>
        <end position="106"/>
    </location>
</feature>
<evidence type="ECO:0000313" key="3">
    <source>
        <dbReference type="EMBL" id="KKK71164.1"/>
    </source>
</evidence>
<accession>A0A0F8ZXL1</accession>
<name>A0A0F8ZXL1_9ZZZZ</name>
<reference evidence="3" key="1">
    <citation type="journal article" date="2015" name="Nature">
        <title>Complex archaea that bridge the gap between prokaryotes and eukaryotes.</title>
        <authorList>
            <person name="Spang A."/>
            <person name="Saw J.H."/>
            <person name="Jorgensen S.L."/>
            <person name="Zaremba-Niedzwiedzka K."/>
            <person name="Martijn J."/>
            <person name="Lind A.E."/>
            <person name="van Eijk R."/>
            <person name="Schleper C."/>
            <person name="Guy L."/>
            <person name="Ettema T.J."/>
        </authorList>
    </citation>
    <scope>NUCLEOTIDE SEQUENCE</scope>
</reference>
<feature type="non-terminal residue" evidence="3">
    <location>
        <position position="383"/>
    </location>
</feature>
<feature type="non-terminal residue" evidence="3">
    <location>
        <position position="1"/>
    </location>
</feature>
<feature type="coiled-coil region" evidence="1">
    <location>
        <begin position="289"/>
        <end position="316"/>
    </location>
</feature>
<comment type="caution">
    <text evidence="3">The sequence shown here is derived from an EMBL/GenBank/DDBJ whole genome shotgun (WGS) entry which is preliminary data.</text>
</comment>
<proteinExistence type="predicted"/>
<keyword evidence="1" id="KW-0175">Coiled coil</keyword>
<dbReference type="AlphaFoldDB" id="A0A0F8ZXL1"/>
<sequence length="383" mass="41821">KKFAEYVQSKTKASVSLTKALQDSQAILTKLDPGIVKIAELYTKVDEVKQTQSQYAAALGVNSKRIADAKFIRLLREVIIAGSGSDDSGGDTGGDTGGGDTGGGDGGEAETSTTIPVIDETPDTTTAQPIEPNKPVEIEDGTTTGSEGNISINAPSSSDEELDPWVYQITKNEWPTQFMSDAIKEISDKFSNMYESTYALHKEINFQNSRKLVKYLQEINTDSADYLASIDAIIDNLKETKRLEKLKEKKTATLDSIKATKAALESSLNKRPSGVSAESLAKRGIDQGIEITETEIKRYESDVEDADARLKTLAESLAGSLETDYEEAIWRTGGSLIALYKLNIGISRSLMHETKGWKRKAISKLVLNRAEQLAEAKYQDFKA</sequence>